<keyword evidence="4" id="KW-1185">Reference proteome</keyword>
<evidence type="ECO:0000313" key="3">
    <source>
        <dbReference type="EMBL" id="MCT8971755.1"/>
    </source>
</evidence>
<name>A0AAW5QXQ4_9HYPH</name>
<dbReference type="InterPro" id="IPR027939">
    <property type="entry name" value="NMT1/THI5"/>
</dbReference>
<dbReference type="RefSeq" id="WP_261615327.1">
    <property type="nucleotide sequence ID" value="NZ_JALIDZ010000003.1"/>
</dbReference>
<dbReference type="EMBL" id="JALIDZ010000003">
    <property type="protein sequence ID" value="MCT8971755.1"/>
    <property type="molecule type" value="Genomic_DNA"/>
</dbReference>
<comment type="caution">
    <text evidence="3">The sequence shown here is derived from an EMBL/GenBank/DDBJ whole genome shotgun (WGS) entry which is preliminary data.</text>
</comment>
<dbReference type="PANTHER" id="PTHR31528:SF3">
    <property type="entry name" value="THIAMINE BIOSYNTHESIS PROTEIN HI_0357-RELATED"/>
    <property type="match status" value="1"/>
</dbReference>
<feature type="domain" description="SsuA/THI5-like" evidence="2">
    <location>
        <begin position="34"/>
        <end position="245"/>
    </location>
</feature>
<gene>
    <name evidence="3" type="ORF">MUB46_07805</name>
</gene>
<dbReference type="InterPro" id="IPR015168">
    <property type="entry name" value="SsuA/THI5"/>
</dbReference>
<dbReference type="AlphaFoldDB" id="A0AAW5QXQ4"/>
<dbReference type="Gene3D" id="3.40.190.10">
    <property type="entry name" value="Periplasmic binding protein-like II"/>
    <property type="match status" value="2"/>
</dbReference>
<dbReference type="Proteomes" id="UP001320898">
    <property type="component" value="Unassembled WGS sequence"/>
</dbReference>
<sequence length="312" mass="34087">MRSLLFALTLLAGLAPLGASAADKLTVLLDWFVNPDHAPLIVAAEKGYFADQGLDVELVPPADPSAPPRLVASGQADIAVSYQPNLHMQVKEGLPLSRIGTLVETPLNSLVVLEDGPIAGIADLKDKTVGFSVGGFEDALLGAMLETAGLTLDDVKLVNVNFSLSPSLFAGQVDAVIGAFRNFELNQMEIEERPGRAFYPEENGVPVYDELVFIARNDALDDDRLSRFVTAVELATIWLTNHPEEGWDLFVAKHPELEDELNERAWFDTLPRFAKRPAALDTGRYARFAAFMKDRGLIEEIVPVETYAVELN</sequence>
<evidence type="ECO:0000256" key="1">
    <source>
        <dbReference type="SAM" id="SignalP"/>
    </source>
</evidence>
<reference evidence="3 4" key="1">
    <citation type="submission" date="2022-04" db="EMBL/GenBank/DDBJ databases">
        <authorList>
            <person name="Ye Y.-Q."/>
            <person name="Du Z.-J."/>
        </authorList>
    </citation>
    <scope>NUCLEOTIDE SEQUENCE [LARGE SCALE GENOMIC DNA]</scope>
    <source>
        <strain evidence="3 4">A6E488</strain>
    </source>
</reference>
<dbReference type="SUPFAM" id="SSF53850">
    <property type="entry name" value="Periplasmic binding protein-like II"/>
    <property type="match status" value="1"/>
</dbReference>
<proteinExistence type="predicted"/>
<feature type="signal peptide" evidence="1">
    <location>
        <begin position="1"/>
        <end position="21"/>
    </location>
</feature>
<accession>A0AAW5QXQ4</accession>
<evidence type="ECO:0000259" key="2">
    <source>
        <dbReference type="Pfam" id="PF09084"/>
    </source>
</evidence>
<dbReference type="CDD" id="cd13651">
    <property type="entry name" value="PBP2_ThiY"/>
    <property type="match status" value="1"/>
</dbReference>
<keyword evidence="1" id="KW-0732">Signal</keyword>
<dbReference type="Pfam" id="PF09084">
    <property type="entry name" value="NMT1"/>
    <property type="match status" value="1"/>
</dbReference>
<organism evidence="3 4">
    <name type="scientific">Microbaculum marinisediminis</name>
    <dbReference type="NCBI Taxonomy" id="2931392"/>
    <lineage>
        <taxon>Bacteria</taxon>
        <taxon>Pseudomonadati</taxon>
        <taxon>Pseudomonadota</taxon>
        <taxon>Alphaproteobacteria</taxon>
        <taxon>Hyphomicrobiales</taxon>
        <taxon>Tepidamorphaceae</taxon>
        <taxon>Microbaculum</taxon>
    </lineage>
</organism>
<dbReference type="GO" id="GO:0009228">
    <property type="term" value="P:thiamine biosynthetic process"/>
    <property type="evidence" value="ECO:0007669"/>
    <property type="project" value="InterPro"/>
</dbReference>
<dbReference type="PANTHER" id="PTHR31528">
    <property type="entry name" value="4-AMINO-5-HYDROXYMETHYL-2-METHYLPYRIMIDINE PHOSPHATE SYNTHASE THI11-RELATED"/>
    <property type="match status" value="1"/>
</dbReference>
<evidence type="ECO:0000313" key="4">
    <source>
        <dbReference type="Proteomes" id="UP001320898"/>
    </source>
</evidence>
<feature type="chain" id="PRO_5043868291" evidence="1">
    <location>
        <begin position="22"/>
        <end position="312"/>
    </location>
</feature>
<protein>
    <submittedName>
        <fullName evidence="3">ABC transporter substrate-binding protein</fullName>
    </submittedName>
</protein>